<evidence type="ECO:0000256" key="1">
    <source>
        <dbReference type="ARBA" id="ARBA00022737"/>
    </source>
</evidence>
<keyword evidence="3" id="KW-0175">Coiled coil</keyword>
<keyword evidence="2" id="KW-0802">TPR repeat</keyword>
<evidence type="ECO:0000259" key="5">
    <source>
        <dbReference type="Pfam" id="PF10516"/>
    </source>
</evidence>
<feature type="coiled-coil region" evidence="3">
    <location>
        <begin position="289"/>
        <end position="330"/>
    </location>
</feature>
<evidence type="ECO:0000256" key="3">
    <source>
        <dbReference type="SAM" id="Coils"/>
    </source>
</evidence>
<gene>
    <name evidence="6" type="ORF">TOLI1172_LOCUS3238</name>
</gene>
<dbReference type="Gene3D" id="1.25.40.10">
    <property type="entry name" value="Tetratricopeptide repeat domain"/>
    <property type="match status" value="1"/>
</dbReference>
<dbReference type="InterPro" id="IPR011990">
    <property type="entry name" value="TPR-like_helical_dom_sf"/>
</dbReference>
<feature type="compositionally biased region" description="Acidic residues" evidence="4">
    <location>
        <begin position="112"/>
        <end position="135"/>
    </location>
</feature>
<keyword evidence="1" id="KW-0677">Repeat</keyword>
<dbReference type="EMBL" id="HBFP01004552">
    <property type="protein sequence ID" value="CAD8818849.1"/>
    <property type="molecule type" value="Transcribed_RNA"/>
</dbReference>
<dbReference type="PANTHER" id="PTHR15081:SF1">
    <property type="entry name" value="NUCLEAR AUTOANTIGENIC SPERM PROTEIN"/>
    <property type="match status" value="1"/>
</dbReference>
<evidence type="ECO:0000256" key="2">
    <source>
        <dbReference type="ARBA" id="ARBA00022803"/>
    </source>
</evidence>
<feature type="coiled-coil region" evidence="3">
    <location>
        <begin position="38"/>
        <end position="65"/>
    </location>
</feature>
<sequence length="379" mass="42095">MTTEAVQVELPDSLAKRLGVAQQQLESIRNSEVEEKKFQLVSELVDSLEALLQDAQEELGTEQTLSAGFAEMQLTYGKALLELLRNQKDAPSQNESMFGPNIPEMVPVGRDDGEDAEDQEQSDAEQDPTEDDSSSVEDGPNVGDSSNEQEKPETEGTCGADGEHTTPERDSENAPVETTEDEQDLFELTWEQLECARVAFEKLGETKLDRLAEVYEALGDFSIENDAFEQASQEYEAARTLYARLHGADSRIVVGLLHSKYLALRRVMPTQALHALKDAISVFESRILNSSDEKQKEEESKLVKDMKEEVVAYEKTLEELIKMNAEKQNADAGTTTVGFGKSLEAGESSASVVQVQPRKRVRPEDVVFPTFEKKQKISP</sequence>
<dbReference type="InterPro" id="IPR019544">
    <property type="entry name" value="Tetratricopeptide_SHNi-TPR_dom"/>
</dbReference>
<evidence type="ECO:0000256" key="4">
    <source>
        <dbReference type="SAM" id="MobiDB-lite"/>
    </source>
</evidence>
<proteinExistence type="predicted"/>
<dbReference type="PANTHER" id="PTHR15081">
    <property type="entry name" value="NUCLEAR AUTOANTIGENIC SPERM PROTEIN NASP -RELATED"/>
    <property type="match status" value="1"/>
</dbReference>
<feature type="region of interest" description="Disordered" evidence="4">
    <location>
        <begin position="87"/>
        <end position="183"/>
    </location>
</feature>
<protein>
    <recommendedName>
        <fullName evidence="5">Tetratricopeptide SHNi-TPR domain-containing protein</fullName>
    </recommendedName>
</protein>
<evidence type="ECO:0000313" key="6">
    <source>
        <dbReference type="EMBL" id="CAD8818849.1"/>
    </source>
</evidence>
<reference evidence="6" key="1">
    <citation type="submission" date="2021-01" db="EMBL/GenBank/DDBJ databases">
        <authorList>
            <person name="Corre E."/>
            <person name="Pelletier E."/>
            <person name="Niang G."/>
            <person name="Scheremetjew M."/>
            <person name="Finn R."/>
            <person name="Kale V."/>
            <person name="Holt S."/>
            <person name="Cochrane G."/>
            <person name="Meng A."/>
            <person name="Brown T."/>
            <person name="Cohen L."/>
        </authorList>
    </citation>
    <scope>NUCLEOTIDE SEQUENCE</scope>
    <source>
        <strain evidence="6">CCMP3278</strain>
    </source>
</reference>
<dbReference type="GO" id="GO:0042393">
    <property type="term" value="F:histone binding"/>
    <property type="evidence" value="ECO:0007669"/>
    <property type="project" value="TreeGrafter"/>
</dbReference>
<dbReference type="GO" id="GO:0034080">
    <property type="term" value="P:CENP-A containing chromatin assembly"/>
    <property type="evidence" value="ECO:0007669"/>
    <property type="project" value="TreeGrafter"/>
</dbReference>
<feature type="domain" description="Tetratricopeptide SHNi-TPR" evidence="5">
    <location>
        <begin position="212"/>
        <end position="238"/>
    </location>
</feature>
<dbReference type="GO" id="GO:0006335">
    <property type="term" value="P:DNA replication-dependent chromatin assembly"/>
    <property type="evidence" value="ECO:0007669"/>
    <property type="project" value="TreeGrafter"/>
</dbReference>
<feature type="compositionally biased region" description="Basic and acidic residues" evidence="4">
    <location>
        <begin position="161"/>
        <end position="172"/>
    </location>
</feature>
<dbReference type="Pfam" id="PF10516">
    <property type="entry name" value="SHNi-TPR"/>
    <property type="match status" value="1"/>
</dbReference>
<accession>A0A7S0ZE46</accession>
<organism evidence="6">
    <name type="scientific">Timspurckia oligopyrenoides</name>
    <dbReference type="NCBI Taxonomy" id="708627"/>
    <lineage>
        <taxon>Eukaryota</taxon>
        <taxon>Rhodophyta</taxon>
        <taxon>Bangiophyceae</taxon>
        <taxon>Porphyridiales</taxon>
        <taxon>Porphyridiaceae</taxon>
        <taxon>Timspurckia</taxon>
    </lineage>
</organism>
<name>A0A7S0ZE46_9RHOD</name>
<dbReference type="InterPro" id="IPR051730">
    <property type="entry name" value="NASP-like"/>
</dbReference>
<dbReference type="AlphaFoldDB" id="A0A7S0ZE46"/>
<dbReference type="GO" id="GO:0005654">
    <property type="term" value="C:nucleoplasm"/>
    <property type="evidence" value="ECO:0007669"/>
    <property type="project" value="TreeGrafter"/>
</dbReference>